<organism evidence="3 4">
    <name type="scientific">Spodoptera frugiperda</name>
    <name type="common">Fall armyworm</name>
    <dbReference type="NCBI Taxonomy" id="7108"/>
    <lineage>
        <taxon>Eukaryota</taxon>
        <taxon>Metazoa</taxon>
        <taxon>Ecdysozoa</taxon>
        <taxon>Arthropoda</taxon>
        <taxon>Hexapoda</taxon>
        <taxon>Insecta</taxon>
        <taxon>Pterygota</taxon>
        <taxon>Neoptera</taxon>
        <taxon>Endopterygota</taxon>
        <taxon>Lepidoptera</taxon>
        <taxon>Glossata</taxon>
        <taxon>Ditrysia</taxon>
        <taxon>Noctuoidea</taxon>
        <taxon>Noctuidae</taxon>
        <taxon>Amphipyrinae</taxon>
        <taxon>Spodoptera</taxon>
    </lineage>
</organism>
<accession>A0A9R0D714</accession>
<protein>
    <submittedName>
        <fullName evidence="4">Uncharacterized protein LOC118270961</fullName>
    </submittedName>
</protein>
<name>A0A9R0D714_SPOFR</name>
<evidence type="ECO:0000259" key="2">
    <source>
        <dbReference type="PROSITE" id="PS51029"/>
    </source>
</evidence>
<dbReference type="SMART" id="SM00595">
    <property type="entry name" value="MADF"/>
    <property type="match status" value="1"/>
</dbReference>
<feature type="compositionally biased region" description="Low complexity" evidence="1">
    <location>
        <begin position="145"/>
        <end position="157"/>
    </location>
</feature>
<evidence type="ECO:0000313" key="3">
    <source>
        <dbReference type="Proteomes" id="UP000829999"/>
    </source>
</evidence>
<dbReference type="GeneID" id="118270961"/>
<proteinExistence type="predicted"/>
<feature type="domain" description="MADF" evidence="2">
    <location>
        <begin position="16"/>
        <end position="114"/>
    </location>
</feature>
<evidence type="ECO:0000256" key="1">
    <source>
        <dbReference type="SAM" id="MobiDB-lite"/>
    </source>
</evidence>
<dbReference type="PROSITE" id="PS51029">
    <property type="entry name" value="MADF"/>
    <property type="match status" value="1"/>
</dbReference>
<dbReference type="PANTHER" id="PTHR21505:SF8">
    <property type="entry name" value="DPT-YFP REPRESSOR BY OVEREXPRESSION, ISOFORM D-RELATED"/>
    <property type="match status" value="1"/>
</dbReference>
<feature type="region of interest" description="Disordered" evidence="1">
    <location>
        <begin position="116"/>
        <end position="174"/>
    </location>
</feature>
<dbReference type="Pfam" id="PF10545">
    <property type="entry name" value="MADF_DNA_bdg"/>
    <property type="match status" value="1"/>
</dbReference>
<dbReference type="AlphaFoldDB" id="A0A9R0D714"/>
<dbReference type="PANTHER" id="PTHR21505">
    <property type="entry name" value="MADF DOMAIN-CONTAINING PROTEIN-RELATED"/>
    <property type="match status" value="1"/>
</dbReference>
<dbReference type="RefSeq" id="XP_035442700.2">
    <property type="nucleotide sequence ID" value="XM_035586807.2"/>
</dbReference>
<sequence length="251" mass="29007">MNETSERHGVRGIIEEFINIYRNEPCLWQIKSKDYHHREKKNAAYNKLIEQYRKLEPSANRDAVVKKLNALRTNYRKEKKKVEESIRSGAGSSDVYEPTLWYYKLLKFLDDDQGTPRFSRSNIDGDESSQEPESALHSQDIHGNSSDTDSTSEQTSSRARPPKRKTTDSTDLSNEVLHSVNEHFKRPLDDRFDIFGKYVAMKLRELPKQQGLIAEKIINDTLFHAELGSLTLPQYIHTNPIPSPPPHQTQQ</sequence>
<keyword evidence="3" id="KW-1185">Reference proteome</keyword>
<dbReference type="InterPro" id="IPR006578">
    <property type="entry name" value="MADF-dom"/>
</dbReference>
<gene>
    <name evidence="4" type="primary">LOC118270961</name>
</gene>
<dbReference type="OrthoDB" id="6617753at2759"/>
<dbReference type="Proteomes" id="UP000829999">
    <property type="component" value="Chromosome 9"/>
</dbReference>
<evidence type="ECO:0000313" key="4">
    <source>
        <dbReference type="RefSeq" id="XP_035442700.2"/>
    </source>
</evidence>
<reference evidence="4" key="1">
    <citation type="submission" date="2025-08" db="UniProtKB">
        <authorList>
            <consortium name="RefSeq"/>
        </authorList>
    </citation>
    <scope>IDENTIFICATION</scope>
    <source>
        <tissue evidence="4">Whole larval tissue</tissue>
    </source>
</reference>